<keyword evidence="2" id="KW-1185">Reference proteome</keyword>
<protein>
    <submittedName>
        <fullName evidence="1">Uncharacterized protein</fullName>
    </submittedName>
</protein>
<name>A0A392VIQ8_9FABA</name>
<evidence type="ECO:0000313" key="1">
    <source>
        <dbReference type="EMBL" id="MCI88256.1"/>
    </source>
</evidence>
<dbReference type="EMBL" id="LXQA011188303">
    <property type="protein sequence ID" value="MCI88256.1"/>
    <property type="molecule type" value="Genomic_DNA"/>
</dbReference>
<dbReference type="AlphaFoldDB" id="A0A392VIQ8"/>
<evidence type="ECO:0000313" key="2">
    <source>
        <dbReference type="Proteomes" id="UP000265520"/>
    </source>
</evidence>
<proteinExistence type="predicted"/>
<comment type="caution">
    <text evidence="1">The sequence shown here is derived from an EMBL/GenBank/DDBJ whole genome shotgun (WGS) entry which is preliminary data.</text>
</comment>
<reference evidence="1 2" key="1">
    <citation type="journal article" date="2018" name="Front. Plant Sci.">
        <title>Red Clover (Trifolium pratense) and Zigzag Clover (T. medium) - A Picture of Genomic Similarities and Differences.</title>
        <authorList>
            <person name="Dluhosova J."/>
            <person name="Istvanek J."/>
            <person name="Nedelnik J."/>
            <person name="Repkova J."/>
        </authorList>
    </citation>
    <scope>NUCLEOTIDE SEQUENCE [LARGE SCALE GENOMIC DNA]</scope>
    <source>
        <strain evidence="2">cv. 10/8</strain>
        <tissue evidence="1">Leaf</tissue>
    </source>
</reference>
<feature type="non-terminal residue" evidence="1">
    <location>
        <position position="59"/>
    </location>
</feature>
<accession>A0A392VIQ8</accession>
<organism evidence="1 2">
    <name type="scientific">Trifolium medium</name>
    <dbReference type="NCBI Taxonomy" id="97028"/>
    <lineage>
        <taxon>Eukaryota</taxon>
        <taxon>Viridiplantae</taxon>
        <taxon>Streptophyta</taxon>
        <taxon>Embryophyta</taxon>
        <taxon>Tracheophyta</taxon>
        <taxon>Spermatophyta</taxon>
        <taxon>Magnoliopsida</taxon>
        <taxon>eudicotyledons</taxon>
        <taxon>Gunneridae</taxon>
        <taxon>Pentapetalae</taxon>
        <taxon>rosids</taxon>
        <taxon>fabids</taxon>
        <taxon>Fabales</taxon>
        <taxon>Fabaceae</taxon>
        <taxon>Papilionoideae</taxon>
        <taxon>50 kb inversion clade</taxon>
        <taxon>NPAAA clade</taxon>
        <taxon>Hologalegina</taxon>
        <taxon>IRL clade</taxon>
        <taxon>Trifolieae</taxon>
        <taxon>Trifolium</taxon>
    </lineage>
</organism>
<dbReference type="Proteomes" id="UP000265520">
    <property type="component" value="Unassembled WGS sequence"/>
</dbReference>
<sequence>MRLMKEEGITIIGADISTELTEDRKRKRVAATRASKEKADVIVKEKEKRKRDATSVSDK</sequence>